<accession>A0ABU6C3K1</accession>
<protein>
    <submittedName>
        <fullName evidence="2">Uncharacterized protein</fullName>
    </submittedName>
</protein>
<dbReference type="EMBL" id="JAOZYB010000001">
    <property type="protein sequence ID" value="MEB3958772.1"/>
    <property type="molecule type" value="Genomic_DNA"/>
</dbReference>
<evidence type="ECO:0000313" key="2">
    <source>
        <dbReference type="EMBL" id="MEB3958772.1"/>
    </source>
</evidence>
<dbReference type="Proteomes" id="UP001352223">
    <property type="component" value="Unassembled WGS sequence"/>
</dbReference>
<sequence>MFQRDMAFEVGDYLLAVRDRYGPDAGQRGEGLARVERVQHIVRPAFLDRATADLPTRMAFDEMAAVWCQGFPGPILLRKGDHRRGVHLDADRCAWDREHPTWTQEPDGFSGGRSPEEPHPHRTRRTPADDGESPAEEPQIPLVSRRAASFTKPAHGLMVGDYLQVHARRHPVTSMGVDEGFHRVEWIGHLPAAHAAQLLHRPAAGPHPVVVASVHGVPGALVLADTDVQVLIRPNPERIALDQREPRHDTPFFDIRDVREPDVHSLRELDAQLRPPPPAGETDLYPSQFADDGQRELHLHGVSGMRMVPLPELPWPHDLFKCPHRERAKELARTYNDGERGTQVAHAELFTELTEPDFSACAYHQADWPAIVAVAQHHAELEAESPQDDAALAKVYAAEHLSVDDRQWAQDLIHDHLWWDQGAKSLTNGQHRLCAMRAANLPYVPVYGLHIPSHPEPEAASTPEPEAASTTIRHHATQTVQNYWTVRLYTWGAPPWAAFMGGLLARHRLLRRLLPPPDDDGQRSRG</sequence>
<keyword evidence="3" id="KW-1185">Reference proteome</keyword>
<dbReference type="RefSeq" id="WP_324765753.1">
    <property type="nucleotide sequence ID" value="NZ_BAAATS010000022.1"/>
</dbReference>
<proteinExistence type="predicted"/>
<gene>
    <name evidence="2" type="ORF">OKJ48_00640</name>
</gene>
<organism evidence="2 3">
    <name type="scientific">Streptomyces kunmingensis</name>
    <dbReference type="NCBI Taxonomy" id="68225"/>
    <lineage>
        <taxon>Bacteria</taxon>
        <taxon>Bacillati</taxon>
        <taxon>Actinomycetota</taxon>
        <taxon>Actinomycetes</taxon>
        <taxon>Kitasatosporales</taxon>
        <taxon>Streptomycetaceae</taxon>
        <taxon>Streptomyces</taxon>
    </lineage>
</organism>
<reference evidence="2 3" key="1">
    <citation type="submission" date="2022-10" db="EMBL/GenBank/DDBJ databases">
        <authorList>
            <person name="Xie J."/>
            <person name="Shen N."/>
        </authorList>
    </citation>
    <scope>NUCLEOTIDE SEQUENCE [LARGE SCALE GENOMIC DNA]</scope>
    <source>
        <strain evidence="2 3">DSM 41681</strain>
    </source>
</reference>
<comment type="caution">
    <text evidence="2">The sequence shown here is derived from an EMBL/GenBank/DDBJ whole genome shotgun (WGS) entry which is preliminary data.</text>
</comment>
<name>A0ABU6C3K1_9ACTN</name>
<feature type="region of interest" description="Disordered" evidence="1">
    <location>
        <begin position="99"/>
        <end position="140"/>
    </location>
</feature>
<evidence type="ECO:0000313" key="3">
    <source>
        <dbReference type="Proteomes" id="UP001352223"/>
    </source>
</evidence>
<evidence type="ECO:0000256" key="1">
    <source>
        <dbReference type="SAM" id="MobiDB-lite"/>
    </source>
</evidence>